<name>A0A9N8W064_9GLOM</name>
<gene>
    <name evidence="1" type="ORF">ALEPTO_LOCUS1804</name>
</gene>
<dbReference type="Gene3D" id="3.40.50.300">
    <property type="entry name" value="P-loop containing nucleotide triphosphate hydrolases"/>
    <property type="match status" value="1"/>
</dbReference>
<evidence type="ECO:0000313" key="1">
    <source>
        <dbReference type="EMBL" id="CAG8466519.1"/>
    </source>
</evidence>
<dbReference type="Proteomes" id="UP000789508">
    <property type="component" value="Unassembled WGS sequence"/>
</dbReference>
<sequence length="304" mass="34855">MESVPLLDKIWRGEFVVLYGARASGKSTRMMQVMAQLTREGFICIYVTLELINIKSVESFWISLGLSFETSIKSFAKFFGKNNCEKKVVLFVDEYDRLYDADDDIRASFLGAIHDIKNAKDDYSLWSCVAIGPFSILHLSSNRKTLQMTITIDPAIVEDIYTRTNGHVGLVCLCGKEIHVYLIRKLDGRRRLDFLTWLDYTINSLQEAVLDYPTFRQMVHTLTKDKARQAMQLVRSAFVGFFDLVQIVNNEERNLAEFLTTEGVLIRDEETKDGFKMSSVLVDELVRRKVIPELFKSIPNSCIS</sequence>
<reference evidence="1" key="1">
    <citation type="submission" date="2021-06" db="EMBL/GenBank/DDBJ databases">
        <authorList>
            <person name="Kallberg Y."/>
            <person name="Tangrot J."/>
            <person name="Rosling A."/>
        </authorList>
    </citation>
    <scope>NUCLEOTIDE SEQUENCE</scope>
    <source>
        <strain evidence="1">FL130A</strain>
    </source>
</reference>
<organism evidence="1 2">
    <name type="scientific">Ambispora leptoticha</name>
    <dbReference type="NCBI Taxonomy" id="144679"/>
    <lineage>
        <taxon>Eukaryota</taxon>
        <taxon>Fungi</taxon>
        <taxon>Fungi incertae sedis</taxon>
        <taxon>Mucoromycota</taxon>
        <taxon>Glomeromycotina</taxon>
        <taxon>Glomeromycetes</taxon>
        <taxon>Archaeosporales</taxon>
        <taxon>Ambisporaceae</taxon>
        <taxon>Ambispora</taxon>
    </lineage>
</organism>
<accession>A0A9N8W064</accession>
<proteinExistence type="predicted"/>
<keyword evidence="2" id="KW-1185">Reference proteome</keyword>
<dbReference type="EMBL" id="CAJVPS010000221">
    <property type="protein sequence ID" value="CAG8466519.1"/>
    <property type="molecule type" value="Genomic_DNA"/>
</dbReference>
<dbReference type="InterPro" id="IPR027417">
    <property type="entry name" value="P-loop_NTPase"/>
</dbReference>
<comment type="caution">
    <text evidence="1">The sequence shown here is derived from an EMBL/GenBank/DDBJ whole genome shotgun (WGS) entry which is preliminary data.</text>
</comment>
<dbReference type="OrthoDB" id="2432495at2759"/>
<dbReference type="SUPFAM" id="SSF52540">
    <property type="entry name" value="P-loop containing nucleoside triphosphate hydrolases"/>
    <property type="match status" value="1"/>
</dbReference>
<dbReference type="AlphaFoldDB" id="A0A9N8W064"/>
<protein>
    <submittedName>
        <fullName evidence="1">5498_t:CDS:1</fullName>
    </submittedName>
</protein>
<evidence type="ECO:0000313" key="2">
    <source>
        <dbReference type="Proteomes" id="UP000789508"/>
    </source>
</evidence>